<organism evidence="1">
    <name type="scientific">marine metagenome</name>
    <dbReference type="NCBI Taxonomy" id="408172"/>
    <lineage>
        <taxon>unclassified sequences</taxon>
        <taxon>metagenomes</taxon>
        <taxon>ecological metagenomes</taxon>
    </lineage>
</organism>
<sequence length="460" mass="51879">VNTDLSSKNSVFSEPGTVRPLVVKSFKANQENSETLMFPLIHFLEPEKINTVSLSFIAEITAEPPLQHDGTYVLDRQVINQLTNLVETLKNNPEINMSISLPPATLSGLSHSINPKDEILLLELKRLAKTQLHVISSPFVTSDPESWRLINRFDTYNDLLARGDLQINNHLQLQPDRTFSFISNSAVIETLDSLNKVGVKTFITELSHIDPKPKKEKEANPLIILKGENGNIFRVLVLDKKINSYLTQLTNKKSNMQFLLADLYLLALDKTKKEKNIIVRIPSDLSENMLNQVFTTIKNFPYLDVKPLPALVDQMEQDQEIDKTKYILWNKSPQDISSRGPNQNLAKAAINAYSEVIGKPHPNTSFLYELLDTTSANELSENEASKYFTTIYEEIVKVIDGFTSPQDQNVRLTSRKAELPFTLQNNLNHEATVVLILQSDGRISFPEGQTLEVKLNPGTN</sequence>
<evidence type="ECO:0000313" key="1">
    <source>
        <dbReference type="EMBL" id="SVB17780.1"/>
    </source>
</evidence>
<dbReference type="AlphaFoldDB" id="A0A382BVD0"/>
<proteinExistence type="predicted"/>
<name>A0A382BVD0_9ZZZZ</name>
<dbReference type="Pfam" id="PF19516">
    <property type="entry name" value="DUF6049"/>
    <property type="match status" value="1"/>
</dbReference>
<evidence type="ECO:0008006" key="2">
    <source>
        <dbReference type="Google" id="ProtNLM"/>
    </source>
</evidence>
<dbReference type="InterPro" id="IPR046112">
    <property type="entry name" value="DUF6049"/>
</dbReference>
<protein>
    <recommendedName>
        <fullName evidence="2">Glycoside hydrolase family 57 N-terminal domain-containing protein</fullName>
    </recommendedName>
</protein>
<dbReference type="EMBL" id="UINC01031553">
    <property type="protein sequence ID" value="SVB17780.1"/>
    <property type="molecule type" value="Genomic_DNA"/>
</dbReference>
<feature type="non-terminal residue" evidence="1">
    <location>
        <position position="1"/>
    </location>
</feature>
<reference evidence="1" key="1">
    <citation type="submission" date="2018-05" db="EMBL/GenBank/DDBJ databases">
        <authorList>
            <person name="Lanie J.A."/>
            <person name="Ng W.-L."/>
            <person name="Kazmierczak K.M."/>
            <person name="Andrzejewski T.M."/>
            <person name="Davidsen T.M."/>
            <person name="Wayne K.J."/>
            <person name="Tettelin H."/>
            <person name="Glass J.I."/>
            <person name="Rusch D."/>
            <person name="Podicherti R."/>
            <person name="Tsui H.-C.T."/>
            <person name="Winkler M.E."/>
        </authorList>
    </citation>
    <scope>NUCLEOTIDE SEQUENCE</scope>
</reference>
<accession>A0A382BVD0</accession>
<feature type="non-terminal residue" evidence="1">
    <location>
        <position position="460"/>
    </location>
</feature>
<gene>
    <name evidence="1" type="ORF">METZ01_LOCUS170634</name>
</gene>